<proteinExistence type="predicted"/>
<evidence type="ECO:0000256" key="2">
    <source>
        <dbReference type="ARBA" id="ARBA00022692"/>
    </source>
</evidence>
<feature type="transmembrane region" description="Helical" evidence="5">
    <location>
        <begin position="67"/>
        <end position="89"/>
    </location>
</feature>
<evidence type="ECO:0000256" key="1">
    <source>
        <dbReference type="ARBA" id="ARBA00004141"/>
    </source>
</evidence>
<evidence type="ECO:0000313" key="6">
    <source>
        <dbReference type="EMBL" id="EKE72276.1"/>
    </source>
</evidence>
<keyword evidence="3 5" id="KW-1133">Transmembrane helix</keyword>
<dbReference type="InterPro" id="IPR004710">
    <property type="entry name" value="Bilac:Na_transpt"/>
</dbReference>
<dbReference type="Gene3D" id="1.20.1530.20">
    <property type="match status" value="1"/>
</dbReference>
<feature type="transmembrane region" description="Helical" evidence="5">
    <location>
        <begin position="261"/>
        <end position="282"/>
    </location>
</feature>
<dbReference type="InterPro" id="IPR038770">
    <property type="entry name" value="Na+/solute_symporter_sf"/>
</dbReference>
<dbReference type="AlphaFoldDB" id="K2IQ51"/>
<feature type="transmembrane region" description="Helical" evidence="5">
    <location>
        <begin position="96"/>
        <end position="120"/>
    </location>
</feature>
<evidence type="ECO:0000313" key="7">
    <source>
        <dbReference type="Proteomes" id="UP000006746"/>
    </source>
</evidence>
<comment type="caution">
    <text evidence="6">The sequence shown here is derived from an EMBL/GenBank/DDBJ whole genome shotgun (WGS) entry which is preliminary data.</text>
</comment>
<keyword evidence="7" id="KW-1185">Reference proteome</keyword>
<dbReference type="EMBL" id="AMRL01000020">
    <property type="protein sequence ID" value="EKE72276.1"/>
    <property type="molecule type" value="Genomic_DNA"/>
</dbReference>
<dbReference type="PANTHER" id="PTHR10361:SF24">
    <property type="entry name" value="P3 PROTEIN"/>
    <property type="match status" value="1"/>
</dbReference>
<feature type="transmembrane region" description="Helical" evidence="5">
    <location>
        <begin position="203"/>
        <end position="226"/>
    </location>
</feature>
<reference evidence="6 7" key="1">
    <citation type="journal article" date="2012" name="J. Bacteriol.">
        <title>Genome Sequence of Oceanibaculum indicum Type Strain P24.</title>
        <authorList>
            <person name="Lai Q."/>
            <person name="Shao Z."/>
        </authorList>
    </citation>
    <scope>NUCLEOTIDE SEQUENCE [LARGE SCALE GENOMIC DNA]</scope>
    <source>
        <strain evidence="6 7">P24</strain>
    </source>
</reference>
<gene>
    <name evidence="6" type="ORF">P24_13920</name>
</gene>
<sequence length="290" mass="30298">MGIITDIVLPVSLAFIMISIGLTLTLGDFRRVAAQPRDFLIGAVSQIIVLPLVAFALVTAWRVEPVLAVGVMIIAAAPGGVTSNLLTLFARGDVALSVSLTAITSLLSVVTVPLIVVTAHQHFVAGSGGEVAGDLTVTGAVLKIFVIVTVPVLAGLAVRHTMPGFALRFEPLARRISAVLFVLVMVGAIYAERANIGSYFAQAGAITLTLNIAMMAIAFYGAAWLGMRRPQRIAIALECGLQNGTLAIAVAASLFHETLYAIPAAIYSLMMFGTALAFVFLVTRGRPAAV</sequence>
<keyword evidence="4 5" id="KW-0472">Membrane</keyword>
<comment type="subcellular location">
    <subcellularLocation>
        <location evidence="1">Membrane</location>
        <topology evidence="1">Multi-pass membrane protein</topology>
    </subcellularLocation>
</comment>
<dbReference type="RefSeq" id="WP_008945388.1">
    <property type="nucleotide sequence ID" value="NZ_AMRL01000020.1"/>
</dbReference>
<feature type="transmembrane region" description="Helical" evidence="5">
    <location>
        <begin position="7"/>
        <end position="27"/>
    </location>
</feature>
<feature type="transmembrane region" description="Helical" evidence="5">
    <location>
        <begin position="233"/>
        <end position="255"/>
    </location>
</feature>
<dbReference type="GO" id="GO:0016020">
    <property type="term" value="C:membrane"/>
    <property type="evidence" value="ECO:0007669"/>
    <property type="project" value="UniProtKB-SubCell"/>
</dbReference>
<name>K2IQ51_9PROT</name>
<dbReference type="Proteomes" id="UP000006746">
    <property type="component" value="Unassembled WGS sequence"/>
</dbReference>
<evidence type="ECO:0000256" key="4">
    <source>
        <dbReference type="ARBA" id="ARBA00023136"/>
    </source>
</evidence>
<organism evidence="6 7">
    <name type="scientific">Oceanibaculum indicum P24</name>
    <dbReference type="NCBI Taxonomy" id="1207063"/>
    <lineage>
        <taxon>Bacteria</taxon>
        <taxon>Pseudomonadati</taxon>
        <taxon>Pseudomonadota</taxon>
        <taxon>Alphaproteobacteria</taxon>
        <taxon>Rhodospirillales</taxon>
        <taxon>Oceanibaculaceae</taxon>
        <taxon>Oceanibaculum</taxon>
    </lineage>
</organism>
<feature type="transmembrane region" description="Helical" evidence="5">
    <location>
        <begin position="39"/>
        <end position="61"/>
    </location>
</feature>
<dbReference type="eggNOG" id="COG0385">
    <property type="taxonomic scope" value="Bacteria"/>
</dbReference>
<protein>
    <submittedName>
        <fullName evidence="6">Sodium bile symporter family protein</fullName>
    </submittedName>
</protein>
<feature type="transmembrane region" description="Helical" evidence="5">
    <location>
        <begin position="140"/>
        <end position="160"/>
    </location>
</feature>
<accession>K2IQ51</accession>
<dbReference type="PANTHER" id="PTHR10361">
    <property type="entry name" value="SODIUM-BILE ACID COTRANSPORTER"/>
    <property type="match status" value="1"/>
</dbReference>
<evidence type="ECO:0000256" key="5">
    <source>
        <dbReference type="SAM" id="Phobius"/>
    </source>
</evidence>
<feature type="transmembrane region" description="Helical" evidence="5">
    <location>
        <begin position="172"/>
        <end position="191"/>
    </location>
</feature>
<dbReference type="InterPro" id="IPR002657">
    <property type="entry name" value="BilAc:Na_symport/Acr3"/>
</dbReference>
<evidence type="ECO:0000256" key="3">
    <source>
        <dbReference type="ARBA" id="ARBA00022989"/>
    </source>
</evidence>
<keyword evidence="2 5" id="KW-0812">Transmembrane</keyword>
<dbReference type="Pfam" id="PF01758">
    <property type="entry name" value="SBF"/>
    <property type="match status" value="1"/>
</dbReference>